<dbReference type="EMBL" id="JH603169">
    <property type="protein sequence ID" value="EIC21779.1"/>
    <property type="molecule type" value="Genomic_DNA"/>
</dbReference>
<evidence type="ECO:0000313" key="3">
    <source>
        <dbReference type="Proteomes" id="UP000002964"/>
    </source>
</evidence>
<dbReference type="GO" id="GO:0015562">
    <property type="term" value="F:efflux transmembrane transporter activity"/>
    <property type="evidence" value="ECO:0007669"/>
    <property type="project" value="InterPro"/>
</dbReference>
<gene>
    <name evidence="2" type="ORF">Thi970DRAFT_02009</name>
</gene>
<proteinExistence type="predicted"/>
<organism evidence="2 3">
    <name type="scientific">Thiorhodovibrio frisius</name>
    <dbReference type="NCBI Taxonomy" id="631362"/>
    <lineage>
        <taxon>Bacteria</taxon>
        <taxon>Pseudomonadati</taxon>
        <taxon>Pseudomonadota</taxon>
        <taxon>Gammaproteobacteria</taxon>
        <taxon>Chromatiales</taxon>
        <taxon>Chromatiaceae</taxon>
        <taxon>Thiorhodovibrio</taxon>
    </lineage>
</organism>
<dbReference type="HOGENOM" id="CLU_045519_0_0_6"/>
<protein>
    <submittedName>
        <fullName evidence="2">Outer membrane protein</fullName>
    </submittedName>
</protein>
<evidence type="ECO:0000313" key="2">
    <source>
        <dbReference type="EMBL" id="EIC21779.1"/>
    </source>
</evidence>
<accession>H8Z371</accession>
<dbReference type="Proteomes" id="UP000002964">
    <property type="component" value="Unassembled WGS sequence"/>
</dbReference>
<dbReference type="Gene3D" id="1.20.1600.10">
    <property type="entry name" value="Outer membrane efflux proteins (OEP)"/>
    <property type="match status" value="1"/>
</dbReference>
<dbReference type="AlphaFoldDB" id="H8Z371"/>
<name>H8Z371_9GAMM</name>
<keyword evidence="1" id="KW-0175">Coiled coil</keyword>
<dbReference type="PANTHER" id="PTHR30203:SF24">
    <property type="entry name" value="BLR4935 PROTEIN"/>
    <property type="match status" value="1"/>
</dbReference>
<dbReference type="InterPro" id="IPR010131">
    <property type="entry name" value="MdtP/NodT-like"/>
</dbReference>
<evidence type="ECO:0000256" key="1">
    <source>
        <dbReference type="SAM" id="Coils"/>
    </source>
</evidence>
<sequence>MNPRTHLPSLSQPLVGLLAVLWLAPAEAATLGETISAALALSEQSRLTAATRAESQALAAQAGSLLAEDPSLRLKTLSDRFNSNDGAFENEAMVDLPLWLPGQPAARRAQAQALSAQADSDAHWRRWEMAGRVREAAWAAALAEGRVKQADQALASARALEQAMDRRARAGELAPMDVALAQQDSLTRELEREDARLAFTQAMQAFRQLSGLDDLPQPLRETLPETRALDESHPALLRATAMTGQARAGRERARRDRFGQPLLSVGVKQARDARGMSTDEALQLEVSLPWSLQRLHAPDLAAAERELTSAEVDQLQARRAVQQALTEAELAWRGSGEALAVAERQQQTSARTLKLTERAFSLGELDLNRLLRAREQARLADLTLALRRLERERAAARLNQALGVVPE</sequence>
<dbReference type="STRING" id="631362.Thi970DRAFT_02009"/>
<feature type="coiled-coil region" evidence="1">
    <location>
        <begin position="372"/>
        <end position="399"/>
    </location>
</feature>
<dbReference type="eggNOG" id="COG1538">
    <property type="taxonomic scope" value="Bacteria"/>
</dbReference>
<dbReference type="SUPFAM" id="SSF56954">
    <property type="entry name" value="Outer membrane efflux proteins (OEP)"/>
    <property type="match status" value="1"/>
</dbReference>
<dbReference type="RefSeq" id="WP_009148363.1">
    <property type="nucleotide sequence ID" value="NZ_CP121471.1"/>
</dbReference>
<reference evidence="3" key="1">
    <citation type="submission" date="2011-06" db="EMBL/GenBank/DDBJ databases">
        <authorList>
            <consortium name="US DOE Joint Genome Institute (JGI-PGF)"/>
            <person name="Lucas S."/>
            <person name="Han J."/>
            <person name="Lapidus A."/>
            <person name="Cheng J.-F."/>
            <person name="Goodwin L."/>
            <person name="Pitluck S."/>
            <person name="Peters L."/>
            <person name="Land M.L."/>
            <person name="Hauser L."/>
            <person name="Vogl K."/>
            <person name="Liu Z."/>
            <person name="Overmann J."/>
            <person name="Frigaard N.-U."/>
            <person name="Bryant D.A."/>
            <person name="Woyke T.J."/>
        </authorList>
    </citation>
    <scope>NUCLEOTIDE SEQUENCE [LARGE SCALE GENOMIC DNA]</scope>
    <source>
        <strain evidence="3">970</strain>
    </source>
</reference>
<dbReference type="PANTHER" id="PTHR30203">
    <property type="entry name" value="OUTER MEMBRANE CATION EFFLUX PROTEIN"/>
    <property type="match status" value="1"/>
</dbReference>
<reference evidence="2 3" key="2">
    <citation type="submission" date="2011-11" db="EMBL/GenBank/DDBJ databases">
        <authorList>
            <consortium name="US DOE Joint Genome Institute"/>
            <person name="Lucas S."/>
            <person name="Han J."/>
            <person name="Lapidus A."/>
            <person name="Cheng J.-F."/>
            <person name="Goodwin L."/>
            <person name="Pitluck S."/>
            <person name="Peters L."/>
            <person name="Ovchinnikova G."/>
            <person name="Zhang X."/>
            <person name="Detter J.C."/>
            <person name="Han C."/>
            <person name="Tapia R."/>
            <person name="Land M."/>
            <person name="Hauser L."/>
            <person name="Kyrpides N."/>
            <person name="Ivanova N."/>
            <person name="Pagani I."/>
            <person name="Vogl K."/>
            <person name="Liu Z."/>
            <person name="Overmann J."/>
            <person name="Frigaard N.-U."/>
            <person name="Bryant D."/>
            <person name="Woyke T."/>
        </authorList>
    </citation>
    <scope>NUCLEOTIDE SEQUENCE [LARGE SCALE GENOMIC DNA]</scope>
    <source>
        <strain evidence="2 3">970</strain>
    </source>
</reference>
<dbReference type="OrthoDB" id="8478097at2"/>
<keyword evidence="3" id="KW-1185">Reference proteome</keyword>